<organism evidence="1 2">
    <name type="scientific">Purpureocillium lilacinum</name>
    <name type="common">Paecilomyces lilacinus</name>
    <dbReference type="NCBI Taxonomy" id="33203"/>
    <lineage>
        <taxon>Eukaryota</taxon>
        <taxon>Fungi</taxon>
        <taxon>Dikarya</taxon>
        <taxon>Ascomycota</taxon>
        <taxon>Pezizomycotina</taxon>
        <taxon>Sordariomycetes</taxon>
        <taxon>Hypocreomycetidae</taxon>
        <taxon>Hypocreales</taxon>
        <taxon>Ophiocordycipitaceae</taxon>
        <taxon>Purpureocillium</taxon>
    </lineage>
</organism>
<keyword evidence="2" id="KW-1185">Reference proteome</keyword>
<name>A0ACC4DKG5_PURLI</name>
<evidence type="ECO:0000313" key="2">
    <source>
        <dbReference type="Proteomes" id="UP001638806"/>
    </source>
</evidence>
<dbReference type="Proteomes" id="UP001638806">
    <property type="component" value="Unassembled WGS sequence"/>
</dbReference>
<accession>A0ACC4DKG5</accession>
<dbReference type="EMBL" id="JBGNUJ010000008">
    <property type="protein sequence ID" value="KAL3956881.1"/>
    <property type="molecule type" value="Genomic_DNA"/>
</dbReference>
<gene>
    <name evidence="1" type="ORF">ACCO45_009727</name>
</gene>
<comment type="caution">
    <text evidence="1">The sequence shown here is derived from an EMBL/GenBank/DDBJ whole genome shotgun (WGS) entry which is preliminary data.</text>
</comment>
<proteinExistence type="predicted"/>
<evidence type="ECO:0000313" key="1">
    <source>
        <dbReference type="EMBL" id="KAL3956881.1"/>
    </source>
</evidence>
<reference evidence="1" key="1">
    <citation type="submission" date="2024-12" db="EMBL/GenBank/DDBJ databases">
        <title>Comparative genomics and development of molecular markers within Purpureocillium lilacinum and among Purpureocillium species.</title>
        <authorList>
            <person name="Yeh Z.-Y."/>
            <person name="Ni N.-T."/>
            <person name="Lo P.-H."/>
            <person name="Mushyakhwo K."/>
            <person name="Lin C.-F."/>
            <person name="Nai Y.-S."/>
        </authorList>
    </citation>
    <scope>NUCLEOTIDE SEQUENCE</scope>
    <source>
        <strain evidence="1">NCHU-NPUST-175</strain>
    </source>
</reference>
<protein>
    <submittedName>
        <fullName evidence="1">Uncharacterized protein</fullName>
    </submittedName>
</protein>
<sequence>MNGEDRCRTRTILVLAALRTKYEYIPDQAGRMPWTWRSHLARRVAAGGRARSFQRHEAGRIVAGPVASGGWSSKESLERSLAKLAKPVTPSVGRGEAEGAQLGKMCRRSVSLWGADWRVELPVRPNAAVQLARGRRGSGLG</sequence>